<keyword evidence="2" id="KW-1185">Reference proteome</keyword>
<gene>
    <name evidence="1" type="ORF">E1212_07320</name>
</gene>
<dbReference type="CDD" id="cd02440">
    <property type="entry name" value="AdoMet_MTases"/>
    <property type="match status" value="1"/>
</dbReference>
<dbReference type="EMBL" id="SMKL01000012">
    <property type="protein sequence ID" value="TDC52946.1"/>
    <property type="molecule type" value="Genomic_DNA"/>
</dbReference>
<keyword evidence="1" id="KW-0808">Transferase</keyword>
<dbReference type="PANTHER" id="PTHR43464">
    <property type="entry name" value="METHYLTRANSFERASE"/>
    <property type="match status" value="1"/>
</dbReference>
<dbReference type="Gene3D" id="3.40.50.150">
    <property type="entry name" value="Vaccinia Virus protein VP39"/>
    <property type="match status" value="1"/>
</dbReference>
<organism evidence="1 2">
    <name type="scientific">Jiangella ureilytica</name>
    <dbReference type="NCBI Taxonomy" id="2530374"/>
    <lineage>
        <taxon>Bacteria</taxon>
        <taxon>Bacillati</taxon>
        <taxon>Actinomycetota</taxon>
        <taxon>Actinomycetes</taxon>
        <taxon>Jiangellales</taxon>
        <taxon>Jiangellaceae</taxon>
        <taxon>Jiangella</taxon>
    </lineage>
</organism>
<dbReference type="OrthoDB" id="3696043at2"/>
<evidence type="ECO:0000313" key="2">
    <source>
        <dbReference type="Proteomes" id="UP000295621"/>
    </source>
</evidence>
<dbReference type="GO" id="GO:0010420">
    <property type="term" value="F:polyprenyldihydroxybenzoate methyltransferase activity"/>
    <property type="evidence" value="ECO:0007669"/>
    <property type="project" value="TreeGrafter"/>
</dbReference>
<keyword evidence="1" id="KW-0489">Methyltransferase</keyword>
<proteinExistence type="predicted"/>
<dbReference type="GO" id="GO:0032259">
    <property type="term" value="P:methylation"/>
    <property type="evidence" value="ECO:0007669"/>
    <property type="project" value="UniProtKB-KW"/>
</dbReference>
<dbReference type="PANTHER" id="PTHR43464:SF23">
    <property type="entry name" value="JUVENILE HORMONE ACID O-METHYLTRANSFERASE"/>
    <property type="match status" value="1"/>
</dbReference>
<name>A0A4R4RTJ7_9ACTN</name>
<dbReference type="SUPFAM" id="SSF53335">
    <property type="entry name" value="S-adenosyl-L-methionine-dependent methyltransferases"/>
    <property type="match status" value="1"/>
</dbReference>
<accession>A0A4R4RTJ7</accession>
<dbReference type="InterPro" id="IPR029063">
    <property type="entry name" value="SAM-dependent_MTases_sf"/>
</dbReference>
<reference evidence="1 2" key="1">
    <citation type="submission" date="2019-02" db="EMBL/GenBank/DDBJ databases">
        <title>Draft genome sequences of novel Actinobacteria.</title>
        <authorList>
            <person name="Sahin N."/>
            <person name="Ay H."/>
            <person name="Saygin H."/>
        </authorList>
    </citation>
    <scope>NUCLEOTIDE SEQUENCE [LARGE SCALE GENOMIC DNA]</scope>
    <source>
        <strain evidence="1 2">KC603</strain>
    </source>
</reference>
<dbReference type="Proteomes" id="UP000295621">
    <property type="component" value="Unassembled WGS sequence"/>
</dbReference>
<evidence type="ECO:0000313" key="1">
    <source>
        <dbReference type="EMBL" id="TDC52946.1"/>
    </source>
</evidence>
<dbReference type="RefSeq" id="WP_131980841.1">
    <property type="nucleotide sequence ID" value="NZ_SMKL01000012.1"/>
</dbReference>
<dbReference type="AlphaFoldDB" id="A0A4R4RTJ7"/>
<protein>
    <submittedName>
        <fullName evidence="1">Class I SAM-dependent methyltransferase</fullName>
    </submittedName>
</protein>
<dbReference type="Pfam" id="PF13489">
    <property type="entry name" value="Methyltransf_23"/>
    <property type="match status" value="1"/>
</dbReference>
<sequence>MDFITSCLPPAPARVLDAGCGDGLLADTLRADGYAVTAIDVDPVWARPGIRIADICGFRDGEAYDAVVFSLSLHHVDDLGCALNAAGALLRPSGRLVVDEFAHEAADAAIADRYFGAAGSLPRWREKHRSLHTGTAMLEAVARRFAITSLTRVPYLHRYLEDESLREVESVLGLRLVAERRQESS</sequence>
<comment type="caution">
    <text evidence="1">The sequence shown here is derived from an EMBL/GenBank/DDBJ whole genome shotgun (WGS) entry which is preliminary data.</text>
</comment>